<dbReference type="GO" id="GO:0004065">
    <property type="term" value="F:arylsulfatase activity"/>
    <property type="evidence" value="ECO:0007669"/>
    <property type="project" value="TreeGrafter"/>
</dbReference>
<dbReference type="OrthoDB" id="756520at2"/>
<name>A0A1H9QEL0_9SPHI</name>
<dbReference type="CDD" id="cd16146">
    <property type="entry name" value="ARS_like"/>
    <property type="match status" value="1"/>
</dbReference>
<accession>A0A1H9QEL0</accession>
<dbReference type="EMBL" id="FOGG01000011">
    <property type="protein sequence ID" value="SER58615.1"/>
    <property type="molecule type" value="Genomic_DNA"/>
</dbReference>
<dbReference type="RefSeq" id="WP_090884262.1">
    <property type="nucleotide sequence ID" value="NZ_FOGG01000011.1"/>
</dbReference>
<dbReference type="SUPFAM" id="SSF53649">
    <property type="entry name" value="Alkaline phosphatase-like"/>
    <property type="match status" value="1"/>
</dbReference>
<dbReference type="Proteomes" id="UP000199572">
    <property type="component" value="Unassembled WGS sequence"/>
</dbReference>
<proteinExistence type="inferred from homology"/>
<sequence length="483" mass="54192">MRLINLFSAFLFYIPSIFVGAYCKPDQSLSTKNPNIIFILLDDVGYGDCAINGHPELKTPNIDQFAKNGVQFSNFRVSPSCSPTRAALMSGKHEFMSGVTHTLAPRRLMSLKTTTIAQFLKSQHYTTGLFGKWHLGERGKYRPEYRGFDVSVTSRGHSQDEHFDPILEFNGKEKLCKGFREDILFDEAMKFIDTNKDRPFFCYIPTFSAHEPCQCPPEYLKRYNGNAFYGMISNIDDNVGRLMAKLKSSGLDRNTLVVIMNDNGGTVGIDAHNAGMRGTKLTPWLGGNRAFSFWSFPGKFKSGTIDALTAHIDFFPTIAAISGTQLPDSLTAQLEGVNLLPLLEGRKKKMRDRMIFSHVGRWPNGTALRHKYALCSVSWGNYTLVHSQPCAEPTCGDACARARKMMRTNKDIYSKNAAFHGFITPGANWALFDVSKDLAQEHDIAKSNSKIVAKMARAYDQWWEKSVLHLENEQAIGTKMVLD</sequence>
<evidence type="ECO:0000313" key="5">
    <source>
        <dbReference type="Proteomes" id="UP000199572"/>
    </source>
</evidence>
<dbReference type="InterPro" id="IPR050738">
    <property type="entry name" value="Sulfatase"/>
</dbReference>
<evidence type="ECO:0000259" key="3">
    <source>
        <dbReference type="Pfam" id="PF00884"/>
    </source>
</evidence>
<comment type="similarity">
    <text evidence="1">Belongs to the sulfatase family.</text>
</comment>
<dbReference type="InterPro" id="IPR017850">
    <property type="entry name" value="Alkaline_phosphatase_core_sf"/>
</dbReference>
<evidence type="ECO:0000256" key="1">
    <source>
        <dbReference type="ARBA" id="ARBA00008779"/>
    </source>
</evidence>
<dbReference type="InterPro" id="IPR000917">
    <property type="entry name" value="Sulfatase_N"/>
</dbReference>
<evidence type="ECO:0000313" key="4">
    <source>
        <dbReference type="EMBL" id="SER58615.1"/>
    </source>
</evidence>
<protein>
    <submittedName>
        <fullName evidence="4">Arylsulfatase</fullName>
    </submittedName>
</protein>
<dbReference type="PANTHER" id="PTHR42693:SF53">
    <property type="entry name" value="ENDO-4-O-SULFATASE"/>
    <property type="match status" value="1"/>
</dbReference>
<keyword evidence="2" id="KW-0378">Hydrolase</keyword>
<dbReference type="PANTHER" id="PTHR42693">
    <property type="entry name" value="ARYLSULFATASE FAMILY MEMBER"/>
    <property type="match status" value="1"/>
</dbReference>
<dbReference type="Pfam" id="PF00884">
    <property type="entry name" value="Sulfatase"/>
    <property type="match status" value="1"/>
</dbReference>
<dbReference type="AlphaFoldDB" id="A0A1H9QEL0"/>
<evidence type="ECO:0000256" key="2">
    <source>
        <dbReference type="ARBA" id="ARBA00022801"/>
    </source>
</evidence>
<dbReference type="STRING" id="390241.SAMN04488023_111158"/>
<feature type="domain" description="Sulfatase N-terminal" evidence="3">
    <location>
        <begin position="34"/>
        <end position="322"/>
    </location>
</feature>
<reference evidence="4 5" key="1">
    <citation type="submission" date="2016-10" db="EMBL/GenBank/DDBJ databases">
        <authorList>
            <person name="de Groot N.N."/>
        </authorList>
    </citation>
    <scope>NUCLEOTIDE SEQUENCE [LARGE SCALE GENOMIC DNA]</scope>
    <source>
        <strain evidence="4 5">DSM 18610</strain>
    </source>
</reference>
<organism evidence="4 5">
    <name type="scientific">Pedobacter rhizosphaerae</name>
    <dbReference type="NCBI Taxonomy" id="390241"/>
    <lineage>
        <taxon>Bacteria</taxon>
        <taxon>Pseudomonadati</taxon>
        <taxon>Bacteroidota</taxon>
        <taxon>Sphingobacteriia</taxon>
        <taxon>Sphingobacteriales</taxon>
        <taxon>Sphingobacteriaceae</taxon>
        <taxon>Pedobacter</taxon>
    </lineage>
</organism>
<dbReference type="Gene3D" id="3.30.1120.10">
    <property type="match status" value="1"/>
</dbReference>
<gene>
    <name evidence="4" type="ORF">SAMN04488023_111158</name>
</gene>
<dbReference type="Gene3D" id="3.40.720.10">
    <property type="entry name" value="Alkaline Phosphatase, subunit A"/>
    <property type="match status" value="1"/>
</dbReference>
<keyword evidence="5" id="KW-1185">Reference proteome</keyword>